<evidence type="ECO:0000313" key="2">
    <source>
        <dbReference type="Proteomes" id="UP001497482"/>
    </source>
</evidence>
<organism evidence="1 2">
    <name type="scientific">Knipowitschia caucasica</name>
    <name type="common">Caucasian dwarf goby</name>
    <name type="synonym">Pomatoschistus caucasicus</name>
    <dbReference type="NCBI Taxonomy" id="637954"/>
    <lineage>
        <taxon>Eukaryota</taxon>
        <taxon>Metazoa</taxon>
        <taxon>Chordata</taxon>
        <taxon>Craniata</taxon>
        <taxon>Vertebrata</taxon>
        <taxon>Euteleostomi</taxon>
        <taxon>Actinopterygii</taxon>
        <taxon>Neopterygii</taxon>
        <taxon>Teleostei</taxon>
        <taxon>Neoteleostei</taxon>
        <taxon>Acanthomorphata</taxon>
        <taxon>Gobiaria</taxon>
        <taxon>Gobiiformes</taxon>
        <taxon>Gobioidei</taxon>
        <taxon>Gobiidae</taxon>
        <taxon>Gobiinae</taxon>
        <taxon>Knipowitschia</taxon>
    </lineage>
</organism>
<evidence type="ECO:0000313" key="1">
    <source>
        <dbReference type="EMBL" id="CAL1585399.1"/>
    </source>
</evidence>
<keyword evidence="2" id="KW-1185">Reference proteome</keyword>
<accession>A0AAV2KD32</accession>
<dbReference type="AlphaFoldDB" id="A0AAV2KD32"/>
<reference evidence="1 2" key="1">
    <citation type="submission" date="2024-04" db="EMBL/GenBank/DDBJ databases">
        <authorList>
            <person name="Waldvogel A.-M."/>
            <person name="Schoenle A."/>
        </authorList>
    </citation>
    <scope>NUCLEOTIDE SEQUENCE [LARGE SCALE GENOMIC DNA]</scope>
</reference>
<sequence length="87" mass="9786">MSEEDVALHRDRICSSASALLASRIQNTGSSSWRLEAREGERRLGLLRSRFQMKEPHHASAPQRLRQITLDLGLITTPDKFEEGGRG</sequence>
<protein>
    <submittedName>
        <fullName evidence="1">Uncharacterized protein</fullName>
    </submittedName>
</protein>
<dbReference type="EMBL" id="OZ035839">
    <property type="protein sequence ID" value="CAL1585399.1"/>
    <property type="molecule type" value="Genomic_DNA"/>
</dbReference>
<dbReference type="Proteomes" id="UP001497482">
    <property type="component" value="Chromosome 17"/>
</dbReference>
<gene>
    <name evidence="1" type="ORF">KC01_LOCUS15626</name>
</gene>
<name>A0AAV2KD32_KNICA</name>
<proteinExistence type="predicted"/>